<keyword evidence="6" id="KW-1185">Reference proteome</keyword>
<dbReference type="SMART" id="SM00744">
    <property type="entry name" value="RINGv"/>
    <property type="match status" value="1"/>
</dbReference>
<dbReference type="InterPro" id="IPR013083">
    <property type="entry name" value="Znf_RING/FYVE/PHD"/>
</dbReference>
<dbReference type="EMBL" id="GL377719">
    <property type="protein sequence ID" value="EFJ05537.1"/>
    <property type="molecule type" value="Genomic_DNA"/>
</dbReference>
<dbReference type="InParanoid" id="D8TCP5"/>
<organism evidence="6">
    <name type="scientific">Selaginella moellendorffii</name>
    <name type="common">Spikemoss</name>
    <dbReference type="NCBI Taxonomy" id="88036"/>
    <lineage>
        <taxon>Eukaryota</taxon>
        <taxon>Viridiplantae</taxon>
        <taxon>Streptophyta</taxon>
        <taxon>Embryophyta</taxon>
        <taxon>Tracheophyta</taxon>
        <taxon>Lycopodiopsida</taxon>
        <taxon>Selaginellales</taxon>
        <taxon>Selaginellaceae</taxon>
        <taxon>Selaginella</taxon>
    </lineage>
</organism>
<dbReference type="Gene3D" id="3.30.40.10">
    <property type="entry name" value="Zinc/RING finger domain, C3HC4 (zinc finger)"/>
    <property type="match status" value="1"/>
</dbReference>
<evidence type="ECO:0000256" key="2">
    <source>
        <dbReference type="ARBA" id="ARBA00022771"/>
    </source>
</evidence>
<dbReference type="STRING" id="88036.D8TCP5"/>
<dbReference type="InterPro" id="IPR011016">
    <property type="entry name" value="Znf_RING-CH"/>
</dbReference>
<reference evidence="5 6" key="1">
    <citation type="journal article" date="2011" name="Science">
        <title>The Selaginella genome identifies genetic changes associated with the evolution of vascular plants.</title>
        <authorList>
            <person name="Banks J.A."/>
            <person name="Nishiyama T."/>
            <person name="Hasebe M."/>
            <person name="Bowman J.L."/>
            <person name="Gribskov M."/>
            <person name="dePamphilis C."/>
            <person name="Albert V.A."/>
            <person name="Aono N."/>
            <person name="Aoyama T."/>
            <person name="Ambrose B.A."/>
            <person name="Ashton N.W."/>
            <person name="Axtell M.J."/>
            <person name="Barker E."/>
            <person name="Barker M.S."/>
            <person name="Bennetzen J.L."/>
            <person name="Bonawitz N.D."/>
            <person name="Chapple C."/>
            <person name="Cheng C."/>
            <person name="Correa L.G."/>
            <person name="Dacre M."/>
            <person name="DeBarry J."/>
            <person name="Dreyer I."/>
            <person name="Elias M."/>
            <person name="Engstrom E.M."/>
            <person name="Estelle M."/>
            <person name="Feng L."/>
            <person name="Finet C."/>
            <person name="Floyd S.K."/>
            <person name="Frommer W.B."/>
            <person name="Fujita T."/>
            <person name="Gramzow L."/>
            <person name="Gutensohn M."/>
            <person name="Harholt J."/>
            <person name="Hattori M."/>
            <person name="Heyl A."/>
            <person name="Hirai T."/>
            <person name="Hiwatashi Y."/>
            <person name="Ishikawa M."/>
            <person name="Iwata M."/>
            <person name="Karol K.G."/>
            <person name="Koehler B."/>
            <person name="Kolukisaoglu U."/>
            <person name="Kubo M."/>
            <person name="Kurata T."/>
            <person name="Lalonde S."/>
            <person name="Li K."/>
            <person name="Li Y."/>
            <person name="Litt A."/>
            <person name="Lyons E."/>
            <person name="Manning G."/>
            <person name="Maruyama T."/>
            <person name="Michael T.P."/>
            <person name="Mikami K."/>
            <person name="Miyazaki S."/>
            <person name="Morinaga S."/>
            <person name="Murata T."/>
            <person name="Mueller-Roeber B."/>
            <person name="Nelson D.R."/>
            <person name="Obara M."/>
            <person name="Oguri Y."/>
            <person name="Olmstead R.G."/>
            <person name="Onodera N."/>
            <person name="Petersen B.L."/>
            <person name="Pils B."/>
            <person name="Prigge M."/>
            <person name="Rensing S.A."/>
            <person name="Riano-Pachon D.M."/>
            <person name="Roberts A.W."/>
            <person name="Sato Y."/>
            <person name="Scheller H.V."/>
            <person name="Schulz B."/>
            <person name="Schulz C."/>
            <person name="Shakirov E.V."/>
            <person name="Shibagaki N."/>
            <person name="Shinohara N."/>
            <person name="Shippen D.E."/>
            <person name="Soerensen I."/>
            <person name="Sotooka R."/>
            <person name="Sugimoto N."/>
            <person name="Sugita M."/>
            <person name="Sumikawa N."/>
            <person name="Tanurdzic M."/>
            <person name="Theissen G."/>
            <person name="Ulvskov P."/>
            <person name="Wakazuki S."/>
            <person name="Weng J.K."/>
            <person name="Willats W.W."/>
            <person name="Wipf D."/>
            <person name="Wolf P.G."/>
            <person name="Yang L."/>
            <person name="Zimmer A.D."/>
            <person name="Zhu Q."/>
            <person name="Mitros T."/>
            <person name="Hellsten U."/>
            <person name="Loque D."/>
            <person name="Otillar R."/>
            <person name="Salamov A."/>
            <person name="Schmutz J."/>
            <person name="Shapiro H."/>
            <person name="Lindquist E."/>
            <person name="Lucas S."/>
            <person name="Rokhsar D."/>
            <person name="Grigoriev I.V."/>
        </authorList>
    </citation>
    <scope>NUCLEOTIDE SEQUENCE [LARGE SCALE GENOMIC DNA]</scope>
</reference>
<evidence type="ECO:0000259" key="4">
    <source>
        <dbReference type="PROSITE" id="PS51292"/>
    </source>
</evidence>
<dbReference type="CDD" id="cd16495">
    <property type="entry name" value="RING_CH-C4HC3_MARCH"/>
    <property type="match status" value="1"/>
</dbReference>
<keyword evidence="3" id="KW-0862">Zinc</keyword>
<gene>
    <name evidence="5" type="ORF">SELMODRAFT_163014</name>
</gene>
<dbReference type="HOGENOM" id="CLU_1392299_0_0_1"/>
<name>D8TCP5_SELML</name>
<dbReference type="PROSITE" id="PS51292">
    <property type="entry name" value="ZF_RING_CH"/>
    <property type="match status" value="1"/>
</dbReference>
<evidence type="ECO:0000256" key="3">
    <source>
        <dbReference type="ARBA" id="ARBA00022833"/>
    </source>
</evidence>
<dbReference type="AlphaFoldDB" id="D8TCP5"/>
<accession>D8TCP5</accession>
<dbReference type="Pfam" id="PF12906">
    <property type="entry name" value="RINGv"/>
    <property type="match status" value="1"/>
</dbReference>
<proteinExistence type="predicted"/>
<sequence>MKLDTSAWTHLRADTSARERAGAGAFMSPPKNNSRGLRHELPATITASYQLIKTADVENSAIKSLMPCQEQSSRGDVSEAVCRICLVELSEGESFRMDCCCKGDLAAAHSDCAAKWFTIRGKSSCDICGHTVKNLSPLLDSSRRSFRSLDDGPQRQQLEEDYELIRSISWIEVLAVYLSCALASLWRKLEELSEFP</sequence>
<dbReference type="PANTHER" id="PTHR46158:SF1">
    <property type="entry name" value="RING_U-BOX SUPERFAMILY PROTEIN"/>
    <property type="match status" value="1"/>
</dbReference>
<dbReference type="Gramene" id="EFJ05537">
    <property type="protein sequence ID" value="EFJ05537"/>
    <property type="gene ID" value="SELMODRAFT_163014"/>
</dbReference>
<dbReference type="eggNOG" id="KOG1609">
    <property type="taxonomic scope" value="Eukaryota"/>
</dbReference>
<dbReference type="GO" id="GO:0008270">
    <property type="term" value="F:zinc ion binding"/>
    <property type="evidence" value="ECO:0007669"/>
    <property type="project" value="UniProtKB-KW"/>
</dbReference>
<evidence type="ECO:0000313" key="6">
    <source>
        <dbReference type="Proteomes" id="UP000001514"/>
    </source>
</evidence>
<dbReference type="Proteomes" id="UP000001514">
    <property type="component" value="Unassembled WGS sequence"/>
</dbReference>
<evidence type="ECO:0000313" key="5">
    <source>
        <dbReference type="EMBL" id="EFJ05537.1"/>
    </source>
</evidence>
<keyword evidence="2" id="KW-0863">Zinc-finger</keyword>
<dbReference type="PANTHER" id="PTHR46158">
    <property type="entry name" value="OS02G0165000 PROTEIN"/>
    <property type="match status" value="1"/>
</dbReference>
<feature type="domain" description="RING-CH-type" evidence="4">
    <location>
        <begin position="74"/>
        <end position="135"/>
    </location>
</feature>
<protein>
    <recommendedName>
        <fullName evidence="4">RING-CH-type domain-containing protein</fullName>
    </recommendedName>
</protein>
<dbReference type="KEGG" id="smo:SELMODRAFT_163014"/>
<evidence type="ECO:0000256" key="1">
    <source>
        <dbReference type="ARBA" id="ARBA00022723"/>
    </source>
</evidence>
<keyword evidence="1" id="KW-0479">Metal-binding</keyword>
<dbReference type="SUPFAM" id="SSF57850">
    <property type="entry name" value="RING/U-box"/>
    <property type="match status" value="1"/>
</dbReference>